<evidence type="ECO:0000256" key="2">
    <source>
        <dbReference type="ARBA" id="ARBA00014363"/>
    </source>
</evidence>
<dbReference type="SUPFAM" id="SSF48019">
    <property type="entry name" value="post-AAA+ oligomerization domain-like"/>
    <property type="match status" value="1"/>
</dbReference>
<dbReference type="Gene3D" id="1.20.272.10">
    <property type="match status" value="1"/>
</dbReference>
<evidence type="ECO:0000256" key="7">
    <source>
        <dbReference type="ARBA" id="ARBA00049244"/>
    </source>
</evidence>
<dbReference type="PANTHER" id="PTHR11669">
    <property type="entry name" value="REPLICATION FACTOR C / DNA POLYMERASE III GAMMA-TAU SUBUNIT"/>
    <property type="match status" value="1"/>
</dbReference>
<dbReference type="Pfam" id="PF09115">
    <property type="entry name" value="DNApol3-delta_C"/>
    <property type="match status" value="1"/>
</dbReference>
<dbReference type="EMBL" id="UINC01002588">
    <property type="protein sequence ID" value="SUZ98270.1"/>
    <property type="molecule type" value="Genomic_DNA"/>
</dbReference>
<dbReference type="EC" id="2.7.7.7" evidence="1"/>
<feature type="non-terminal residue" evidence="9">
    <location>
        <position position="1"/>
    </location>
</feature>
<dbReference type="InterPro" id="IPR027417">
    <property type="entry name" value="P-loop_NTPase"/>
</dbReference>
<dbReference type="AlphaFoldDB" id="A0A381S2H7"/>
<keyword evidence="3" id="KW-0808">Transferase</keyword>
<dbReference type="GO" id="GO:0003677">
    <property type="term" value="F:DNA binding"/>
    <property type="evidence" value="ECO:0007669"/>
    <property type="project" value="InterPro"/>
</dbReference>
<dbReference type="PANTHER" id="PTHR11669:SF8">
    <property type="entry name" value="DNA POLYMERASE III SUBUNIT DELTA"/>
    <property type="match status" value="1"/>
</dbReference>
<dbReference type="InterPro" id="IPR050238">
    <property type="entry name" value="DNA_Rep/Repair_Clamp_Loader"/>
</dbReference>
<reference evidence="9" key="1">
    <citation type="submission" date="2018-05" db="EMBL/GenBank/DDBJ databases">
        <authorList>
            <person name="Lanie J.A."/>
            <person name="Ng W.-L."/>
            <person name="Kazmierczak K.M."/>
            <person name="Andrzejewski T.M."/>
            <person name="Davidsen T.M."/>
            <person name="Wayne K.J."/>
            <person name="Tettelin H."/>
            <person name="Glass J.I."/>
            <person name="Rusch D."/>
            <person name="Podicherti R."/>
            <person name="Tsui H.-C.T."/>
            <person name="Winkler M.E."/>
        </authorList>
    </citation>
    <scope>NUCLEOTIDE SEQUENCE</scope>
</reference>
<evidence type="ECO:0000256" key="4">
    <source>
        <dbReference type="ARBA" id="ARBA00022695"/>
    </source>
</evidence>
<name>A0A381S2H7_9ZZZZ</name>
<keyword evidence="6" id="KW-0239">DNA-directed DNA polymerase</keyword>
<gene>
    <name evidence="9" type="ORF">METZ01_LOCUS51124</name>
</gene>
<dbReference type="SUPFAM" id="SSF52540">
    <property type="entry name" value="P-loop containing nucleoside triphosphate hydrolases"/>
    <property type="match status" value="1"/>
</dbReference>
<dbReference type="GO" id="GO:0003887">
    <property type="term" value="F:DNA-directed DNA polymerase activity"/>
    <property type="evidence" value="ECO:0007669"/>
    <property type="project" value="UniProtKB-KW"/>
</dbReference>
<sequence length="243" mass="28460">LIKPEEDKKQISINQIRKLQEPLYQSSFLGSNKVFIINPLEKMSREASDSFLKNLEEPPDNSIFLLISHRYQTLPLTIKSRAIKVNMNQPDNEQIKAWLNLQTEHKSNIETALLLSKGKPFVAAEMVNFEIDDLRLNFIKDVSELIKTGNNLLEISEQWPKDHMTMLLKLEWMSDLLMDCLRHRFLPEQNLTFQDSDSISSYLSQHFESDNFFYLLEKTNSCWNLFNSDTNLRADYQLQSLLV</sequence>
<evidence type="ECO:0000256" key="1">
    <source>
        <dbReference type="ARBA" id="ARBA00012417"/>
    </source>
</evidence>
<evidence type="ECO:0000256" key="5">
    <source>
        <dbReference type="ARBA" id="ARBA00022705"/>
    </source>
</evidence>
<dbReference type="InterPro" id="IPR015199">
    <property type="entry name" value="DNA_pol_III_delta_C"/>
</dbReference>
<feature type="domain" description="DNA polymerase III delta subunit C-terminal" evidence="8">
    <location>
        <begin position="133"/>
        <end position="231"/>
    </location>
</feature>
<evidence type="ECO:0000256" key="3">
    <source>
        <dbReference type="ARBA" id="ARBA00022679"/>
    </source>
</evidence>
<evidence type="ECO:0000256" key="6">
    <source>
        <dbReference type="ARBA" id="ARBA00022932"/>
    </source>
</evidence>
<organism evidence="9">
    <name type="scientific">marine metagenome</name>
    <dbReference type="NCBI Taxonomy" id="408172"/>
    <lineage>
        <taxon>unclassified sequences</taxon>
        <taxon>metagenomes</taxon>
        <taxon>ecological metagenomes</taxon>
    </lineage>
</organism>
<dbReference type="GO" id="GO:0006261">
    <property type="term" value="P:DNA-templated DNA replication"/>
    <property type="evidence" value="ECO:0007669"/>
    <property type="project" value="TreeGrafter"/>
</dbReference>
<evidence type="ECO:0000259" key="8">
    <source>
        <dbReference type="Pfam" id="PF09115"/>
    </source>
</evidence>
<comment type="catalytic activity">
    <reaction evidence="7">
        <text>DNA(n) + a 2'-deoxyribonucleoside 5'-triphosphate = DNA(n+1) + diphosphate</text>
        <dbReference type="Rhea" id="RHEA:22508"/>
        <dbReference type="Rhea" id="RHEA-COMP:17339"/>
        <dbReference type="Rhea" id="RHEA-COMP:17340"/>
        <dbReference type="ChEBI" id="CHEBI:33019"/>
        <dbReference type="ChEBI" id="CHEBI:61560"/>
        <dbReference type="ChEBI" id="CHEBI:173112"/>
        <dbReference type="EC" id="2.7.7.7"/>
    </reaction>
</comment>
<feature type="non-terminal residue" evidence="9">
    <location>
        <position position="243"/>
    </location>
</feature>
<accession>A0A381S2H7</accession>
<proteinExistence type="predicted"/>
<protein>
    <recommendedName>
        <fullName evidence="2">DNA polymerase III subunit delta'</fullName>
        <ecNumber evidence="1">2.7.7.7</ecNumber>
    </recommendedName>
</protein>
<keyword evidence="4" id="KW-0548">Nucleotidyltransferase</keyword>
<dbReference type="InterPro" id="IPR008921">
    <property type="entry name" value="DNA_pol3_clamp-load_cplx_C"/>
</dbReference>
<evidence type="ECO:0000313" key="9">
    <source>
        <dbReference type="EMBL" id="SUZ98270.1"/>
    </source>
</evidence>
<dbReference type="Pfam" id="PF13177">
    <property type="entry name" value="DNA_pol3_delta2"/>
    <property type="match status" value="1"/>
</dbReference>
<dbReference type="GO" id="GO:0009360">
    <property type="term" value="C:DNA polymerase III complex"/>
    <property type="evidence" value="ECO:0007669"/>
    <property type="project" value="InterPro"/>
</dbReference>
<dbReference type="Gene3D" id="3.40.50.300">
    <property type="entry name" value="P-loop containing nucleotide triphosphate hydrolases"/>
    <property type="match status" value="1"/>
</dbReference>
<keyword evidence="5" id="KW-0235">DNA replication</keyword>